<dbReference type="Gene3D" id="1.10.287.10">
    <property type="entry name" value="S15/NS1, RNA-binding"/>
    <property type="match status" value="1"/>
</dbReference>
<dbReference type="EMBL" id="SRMA01024268">
    <property type="protein sequence ID" value="TRZ00764.1"/>
    <property type="molecule type" value="Genomic_DNA"/>
</dbReference>
<evidence type="ECO:0000259" key="6">
    <source>
        <dbReference type="PROSITE" id="PS51185"/>
    </source>
</evidence>
<feature type="domain" description="WHEP-TRS" evidence="6">
    <location>
        <begin position="123"/>
        <end position="168"/>
    </location>
</feature>
<sequence>MRRICRNENKQRMCRAELPPRLLASRDFIIRFRGVFRSSSRSMLSVRSATSALLLLRTASTFPPVCAAPRLRSSPVSPRGAPPSRELSLLGSLWKSKKRSAWLEMSEGQNMDGNIEEVLAPLRLAVKEQAHPTPGDLVRQLKAENAPDVDVSKAVAELKARKRILETK</sequence>
<evidence type="ECO:0000313" key="8">
    <source>
        <dbReference type="Proteomes" id="UP000316079"/>
    </source>
</evidence>
<name>A0A553RF25_9TELE</name>
<keyword evidence="4" id="KW-0648">Protein biosynthesis</keyword>
<dbReference type="Pfam" id="PF00458">
    <property type="entry name" value="WHEP-TRS"/>
    <property type="match status" value="1"/>
</dbReference>
<evidence type="ECO:0000256" key="2">
    <source>
        <dbReference type="ARBA" id="ARBA00022741"/>
    </source>
</evidence>
<comment type="caution">
    <text evidence="7">The sequence shown here is derived from an EMBL/GenBank/DDBJ whole genome shotgun (WGS) entry which is preliminary data.</text>
</comment>
<dbReference type="AlphaFoldDB" id="A0A553RF25"/>
<dbReference type="PROSITE" id="PS51185">
    <property type="entry name" value="WHEP_TRS_2"/>
    <property type="match status" value="1"/>
</dbReference>
<dbReference type="OrthoDB" id="57698at2759"/>
<evidence type="ECO:0000256" key="1">
    <source>
        <dbReference type="ARBA" id="ARBA00022598"/>
    </source>
</evidence>
<evidence type="ECO:0000256" key="4">
    <source>
        <dbReference type="ARBA" id="ARBA00022917"/>
    </source>
</evidence>
<evidence type="ECO:0000256" key="5">
    <source>
        <dbReference type="ARBA" id="ARBA00023146"/>
    </source>
</evidence>
<organism evidence="7 8">
    <name type="scientific">Danionella cerebrum</name>
    <dbReference type="NCBI Taxonomy" id="2873325"/>
    <lineage>
        <taxon>Eukaryota</taxon>
        <taxon>Metazoa</taxon>
        <taxon>Chordata</taxon>
        <taxon>Craniata</taxon>
        <taxon>Vertebrata</taxon>
        <taxon>Euteleostomi</taxon>
        <taxon>Actinopterygii</taxon>
        <taxon>Neopterygii</taxon>
        <taxon>Teleostei</taxon>
        <taxon>Ostariophysi</taxon>
        <taxon>Cypriniformes</taxon>
        <taxon>Danionidae</taxon>
        <taxon>Danioninae</taxon>
        <taxon>Danionella</taxon>
    </lineage>
</organism>
<keyword evidence="8" id="KW-1185">Reference proteome</keyword>
<reference evidence="7 8" key="1">
    <citation type="journal article" date="2019" name="Sci. Data">
        <title>Hybrid genome assembly and annotation of Danionella translucida.</title>
        <authorList>
            <person name="Kadobianskyi M."/>
            <person name="Schulze L."/>
            <person name="Schuelke M."/>
            <person name="Judkewitz B."/>
        </authorList>
    </citation>
    <scope>NUCLEOTIDE SEQUENCE [LARGE SCALE GENOMIC DNA]</scope>
    <source>
        <strain evidence="7 8">Bolton</strain>
    </source>
</reference>
<keyword evidence="2" id="KW-0547">Nucleotide-binding</keyword>
<protein>
    <recommendedName>
        <fullName evidence="6">WHEP-TRS domain-containing protein</fullName>
    </recommendedName>
</protein>
<dbReference type="GO" id="GO:0005524">
    <property type="term" value="F:ATP binding"/>
    <property type="evidence" value="ECO:0007669"/>
    <property type="project" value="UniProtKB-KW"/>
</dbReference>
<keyword evidence="5" id="KW-0030">Aminoacyl-tRNA synthetase</keyword>
<evidence type="ECO:0000256" key="3">
    <source>
        <dbReference type="ARBA" id="ARBA00022840"/>
    </source>
</evidence>
<dbReference type="Proteomes" id="UP000316079">
    <property type="component" value="Unassembled WGS sequence"/>
</dbReference>
<dbReference type="GO" id="GO:0006418">
    <property type="term" value="P:tRNA aminoacylation for protein translation"/>
    <property type="evidence" value="ECO:0007669"/>
    <property type="project" value="InterPro"/>
</dbReference>
<proteinExistence type="predicted"/>
<dbReference type="GO" id="GO:0004812">
    <property type="term" value="F:aminoacyl-tRNA ligase activity"/>
    <property type="evidence" value="ECO:0007669"/>
    <property type="project" value="UniProtKB-KW"/>
</dbReference>
<feature type="non-terminal residue" evidence="7">
    <location>
        <position position="168"/>
    </location>
</feature>
<keyword evidence="1" id="KW-0436">Ligase</keyword>
<accession>A0A553RF25</accession>
<evidence type="ECO:0000313" key="7">
    <source>
        <dbReference type="EMBL" id="TRZ00764.1"/>
    </source>
</evidence>
<dbReference type="STRING" id="623744.A0A553RF25"/>
<gene>
    <name evidence="7" type="ORF">DNTS_005952</name>
</gene>
<dbReference type="InterPro" id="IPR000738">
    <property type="entry name" value="WHEP-TRS_dom"/>
</dbReference>
<keyword evidence="3" id="KW-0067">ATP-binding</keyword>